<dbReference type="SUPFAM" id="SSF52980">
    <property type="entry name" value="Restriction endonuclease-like"/>
    <property type="match status" value="1"/>
</dbReference>
<dbReference type="InterPro" id="IPR007569">
    <property type="entry name" value="DUF559"/>
</dbReference>
<evidence type="ECO:0000313" key="3">
    <source>
        <dbReference type="Proteomes" id="UP000520156"/>
    </source>
</evidence>
<dbReference type="EMBL" id="JACLAU010000012">
    <property type="protein sequence ID" value="MBC2651987.1"/>
    <property type="molecule type" value="Genomic_DNA"/>
</dbReference>
<dbReference type="RefSeq" id="WP_185683406.1">
    <property type="nucleotide sequence ID" value="NZ_JACLAU010000012.1"/>
</dbReference>
<organism evidence="2 3">
    <name type="scientific">Novosphingobium aerophilum</name>
    <dbReference type="NCBI Taxonomy" id="2839843"/>
    <lineage>
        <taxon>Bacteria</taxon>
        <taxon>Pseudomonadati</taxon>
        <taxon>Pseudomonadota</taxon>
        <taxon>Alphaproteobacteria</taxon>
        <taxon>Sphingomonadales</taxon>
        <taxon>Sphingomonadaceae</taxon>
        <taxon>Novosphingobium</taxon>
    </lineage>
</organism>
<proteinExistence type="predicted"/>
<dbReference type="InterPro" id="IPR047216">
    <property type="entry name" value="Endonuclease_DUF559_bact"/>
</dbReference>
<gene>
    <name evidence="2" type="ORF">H7F49_09750</name>
</gene>
<evidence type="ECO:0000259" key="1">
    <source>
        <dbReference type="Pfam" id="PF04480"/>
    </source>
</evidence>
<dbReference type="Proteomes" id="UP000520156">
    <property type="component" value="Unassembled WGS sequence"/>
</dbReference>
<dbReference type="CDD" id="cd01038">
    <property type="entry name" value="Endonuclease_DUF559"/>
    <property type="match status" value="1"/>
</dbReference>
<name>A0A7X1F7R5_9SPHN</name>
<dbReference type="Gene3D" id="3.40.960.10">
    <property type="entry name" value="VSR Endonuclease"/>
    <property type="match status" value="1"/>
</dbReference>
<keyword evidence="3" id="KW-1185">Reference proteome</keyword>
<evidence type="ECO:0000313" key="2">
    <source>
        <dbReference type="EMBL" id="MBC2651987.1"/>
    </source>
</evidence>
<reference evidence="2 3" key="1">
    <citation type="submission" date="2020-08" db="EMBL/GenBank/DDBJ databases">
        <title>The genome sequence of Novosphingobium flavum 4Y4.</title>
        <authorList>
            <person name="Liu Y."/>
        </authorList>
    </citation>
    <scope>NUCLEOTIDE SEQUENCE [LARGE SCALE GENOMIC DNA]</scope>
    <source>
        <strain evidence="2 3">4Y4</strain>
    </source>
</reference>
<sequence length="144" mass="15837">MITGPASTLKLARKLRSEMSVPERLLWGALRQRPGGYKFRRQHPAGVYVIDFYCPAVRLALEVDGFAHETGEVMNRDKAKSHHLRSQGVATLRMPAKAVLEDLSGAVERIVAVCAERAAKLAYRNEVPLHQPAAGPPPRSGEDT</sequence>
<protein>
    <submittedName>
        <fullName evidence="2">DUF559 domain-containing protein</fullName>
    </submittedName>
</protein>
<dbReference type="InterPro" id="IPR011335">
    <property type="entry name" value="Restrct_endonuc-II-like"/>
</dbReference>
<accession>A0A7X1F7R5</accession>
<dbReference type="PANTHER" id="PTHR38590:SF1">
    <property type="entry name" value="BLL0828 PROTEIN"/>
    <property type="match status" value="1"/>
</dbReference>
<dbReference type="PANTHER" id="PTHR38590">
    <property type="entry name" value="BLL0828 PROTEIN"/>
    <property type="match status" value="1"/>
</dbReference>
<dbReference type="AlphaFoldDB" id="A0A7X1F7R5"/>
<feature type="domain" description="DUF559" evidence="1">
    <location>
        <begin position="9"/>
        <end position="114"/>
    </location>
</feature>
<comment type="caution">
    <text evidence="2">The sequence shown here is derived from an EMBL/GenBank/DDBJ whole genome shotgun (WGS) entry which is preliminary data.</text>
</comment>
<dbReference type="Pfam" id="PF04480">
    <property type="entry name" value="DUF559"/>
    <property type="match status" value="1"/>
</dbReference>